<sequence>MSLSALNAIASQGLQSTLKSQQISPLTGKPRIAPPLDFSAEIFSATLPNQADQNALTLKAMERDIKRLQGLKVDITPADAKQLAKLQDEIQRIEARAGPEGLSTSEIEDRAEAYRGAFKILGKEFVDLEKDDTLKNLSKAVDKLLEPPLLGEKKQRLERLRRLSNNLEVAFIGGNRSTTLMTQLVNVQKQISDLVPPRLISELSPTDKRAYDLLVEKVNERAGVEMILPANKRERIEKIQAAMAQLGG</sequence>
<protein>
    <submittedName>
        <fullName evidence="1">Uncharacterized protein</fullName>
    </submittedName>
</protein>
<proteinExistence type="predicted"/>
<dbReference type="AlphaFoldDB" id="A0A3B0TAK1"/>
<evidence type="ECO:0000313" key="1">
    <source>
        <dbReference type="EMBL" id="VAW15475.1"/>
    </source>
</evidence>
<accession>A0A3B0TAK1</accession>
<dbReference type="EMBL" id="UOEM01000085">
    <property type="protein sequence ID" value="VAW15475.1"/>
    <property type="molecule type" value="Genomic_DNA"/>
</dbReference>
<reference evidence="1" key="1">
    <citation type="submission" date="2018-06" db="EMBL/GenBank/DDBJ databases">
        <authorList>
            <person name="Zhirakovskaya E."/>
        </authorList>
    </citation>
    <scope>NUCLEOTIDE SEQUENCE</scope>
</reference>
<name>A0A3B0TAK1_9ZZZZ</name>
<gene>
    <name evidence="1" type="ORF">MNBD_ALPHA09-1310</name>
</gene>
<organism evidence="1">
    <name type="scientific">hydrothermal vent metagenome</name>
    <dbReference type="NCBI Taxonomy" id="652676"/>
    <lineage>
        <taxon>unclassified sequences</taxon>
        <taxon>metagenomes</taxon>
        <taxon>ecological metagenomes</taxon>
    </lineage>
</organism>